<name>A0A1F5YAF6_9BACT</name>
<dbReference type="PANTHER" id="PTHR44591">
    <property type="entry name" value="STRESS RESPONSE REGULATOR PROTEIN 1"/>
    <property type="match status" value="1"/>
</dbReference>
<dbReference type="SUPFAM" id="SSF52172">
    <property type="entry name" value="CheY-like"/>
    <property type="match status" value="1"/>
</dbReference>
<dbReference type="Gene3D" id="3.40.50.2300">
    <property type="match status" value="1"/>
</dbReference>
<dbReference type="InterPro" id="IPR011006">
    <property type="entry name" value="CheY-like_superfamily"/>
</dbReference>
<comment type="caution">
    <text evidence="4">The sequence shown here is derived from an EMBL/GenBank/DDBJ whole genome shotgun (WGS) entry which is preliminary data.</text>
</comment>
<evidence type="ECO:0000313" key="5">
    <source>
        <dbReference type="Proteomes" id="UP000176992"/>
    </source>
</evidence>
<dbReference type="EMBL" id="MFIV01000247">
    <property type="protein sequence ID" value="OGF96916.1"/>
    <property type="molecule type" value="Genomic_DNA"/>
</dbReference>
<dbReference type="SMART" id="SM00448">
    <property type="entry name" value="REC"/>
    <property type="match status" value="1"/>
</dbReference>
<dbReference type="InterPro" id="IPR050595">
    <property type="entry name" value="Bact_response_regulator"/>
</dbReference>
<dbReference type="PANTHER" id="PTHR44591:SF3">
    <property type="entry name" value="RESPONSE REGULATORY DOMAIN-CONTAINING PROTEIN"/>
    <property type="match status" value="1"/>
</dbReference>
<organism evidence="4 5">
    <name type="scientific">Candidatus Glassbacteria bacterium GWA2_58_10</name>
    <dbReference type="NCBI Taxonomy" id="1817865"/>
    <lineage>
        <taxon>Bacteria</taxon>
        <taxon>Candidatus Glassiibacteriota</taxon>
    </lineage>
</organism>
<proteinExistence type="predicted"/>
<gene>
    <name evidence="4" type="ORF">A2Z86_05090</name>
</gene>
<dbReference type="GO" id="GO:0000160">
    <property type="term" value="P:phosphorelay signal transduction system"/>
    <property type="evidence" value="ECO:0007669"/>
    <property type="project" value="InterPro"/>
</dbReference>
<dbReference type="InterPro" id="IPR001789">
    <property type="entry name" value="Sig_transdc_resp-reg_receiver"/>
</dbReference>
<dbReference type="AlphaFoldDB" id="A0A1F5YAF6"/>
<accession>A0A1F5YAF6</accession>
<evidence type="ECO:0000256" key="2">
    <source>
        <dbReference type="PROSITE-ProRule" id="PRU00169"/>
    </source>
</evidence>
<sequence>MKMSKKRLLIVDDDPQILNMLGDMLADTGFSLTFSASGEEALKKLEEEEEFHLVISDVRMPGIDGFELLKTIKARFKSTKVILMTGYTDDYDISDALILGADDYITKPFNISRVHLAVTNAVTLKKSDKSD</sequence>
<reference evidence="4 5" key="1">
    <citation type="journal article" date="2016" name="Nat. Commun.">
        <title>Thousands of microbial genomes shed light on interconnected biogeochemical processes in an aquifer system.</title>
        <authorList>
            <person name="Anantharaman K."/>
            <person name="Brown C.T."/>
            <person name="Hug L.A."/>
            <person name="Sharon I."/>
            <person name="Castelle C.J."/>
            <person name="Probst A.J."/>
            <person name="Thomas B.C."/>
            <person name="Singh A."/>
            <person name="Wilkins M.J."/>
            <person name="Karaoz U."/>
            <person name="Brodie E.L."/>
            <person name="Williams K.H."/>
            <person name="Hubbard S.S."/>
            <person name="Banfield J.F."/>
        </authorList>
    </citation>
    <scope>NUCLEOTIDE SEQUENCE [LARGE SCALE GENOMIC DNA]</scope>
</reference>
<feature type="domain" description="Response regulatory" evidence="3">
    <location>
        <begin position="7"/>
        <end position="122"/>
    </location>
</feature>
<dbReference type="CDD" id="cd17574">
    <property type="entry name" value="REC_OmpR"/>
    <property type="match status" value="1"/>
</dbReference>
<dbReference type="Pfam" id="PF00072">
    <property type="entry name" value="Response_reg"/>
    <property type="match status" value="1"/>
</dbReference>
<dbReference type="Proteomes" id="UP000176992">
    <property type="component" value="Unassembled WGS sequence"/>
</dbReference>
<evidence type="ECO:0000313" key="4">
    <source>
        <dbReference type="EMBL" id="OGF96916.1"/>
    </source>
</evidence>
<evidence type="ECO:0000259" key="3">
    <source>
        <dbReference type="PROSITE" id="PS50110"/>
    </source>
</evidence>
<protein>
    <recommendedName>
        <fullName evidence="3">Response regulatory domain-containing protein</fullName>
    </recommendedName>
</protein>
<feature type="modified residue" description="4-aspartylphosphate" evidence="2">
    <location>
        <position position="57"/>
    </location>
</feature>
<dbReference type="PROSITE" id="PS50110">
    <property type="entry name" value="RESPONSE_REGULATORY"/>
    <property type="match status" value="1"/>
</dbReference>
<evidence type="ECO:0000256" key="1">
    <source>
        <dbReference type="ARBA" id="ARBA00022553"/>
    </source>
</evidence>
<keyword evidence="1 2" id="KW-0597">Phosphoprotein</keyword>